<dbReference type="AlphaFoldDB" id="X1S7E2"/>
<gene>
    <name evidence="1" type="ORF">S12H4_36041</name>
</gene>
<reference evidence="1" key="1">
    <citation type="journal article" date="2014" name="Front. Microbiol.">
        <title>High frequency of phylogenetically diverse reductive dehalogenase-homologous genes in deep subseafloor sedimentary metagenomes.</title>
        <authorList>
            <person name="Kawai M."/>
            <person name="Futagami T."/>
            <person name="Toyoda A."/>
            <person name="Takaki Y."/>
            <person name="Nishi S."/>
            <person name="Hori S."/>
            <person name="Arai W."/>
            <person name="Tsubouchi T."/>
            <person name="Morono Y."/>
            <person name="Uchiyama I."/>
            <person name="Ito T."/>
            <person name="Fujiyama A."/>
            <person name="Inagaki F."/>
            <person name="Takami H."/>
        </authorList>
    </citation>
    <scope>NUCLEOTIDE SEQUENCE</scope>
    <source>
        <strain evidence="1">Expedition CK06-06</strain>
    </source>
</reference>
<accession>X1S7E2</accession>
<proteinExistence type="predicted"/>
<name>X1S7E2_9ZZZZ</name>
<comment type="caution">
    <text evidence="1">The sequence shown here is derived from an EMBL/GenBank/DDBJ whole genome shotgun (WGS) entry which is preliminary data.</text>
</comment>
<sequence>AEKLRAQSERKQEETAFQNEIAEMVDYAEKLARNYDLRVKKAIRKGKLLEECAFPVVIT</sequence>
<evidence type="ECO:0000313" key="1">
    <source>
        <dbReference type="EMBL" id="GAI88848.1"/>
    </source>
</evidence>
<organism evidence="1">
    <name type="scientific">marine sediment metagenome</name>
    <dbReference type="NCBI Taxonomy" id="412755"/>
    <lineage>
        <taxon>unclassified sequences</taxon>
        <taxon>metagenomes</taxon>
        <taxon>ecological metagenomes</taxon>
    </lineage>
</organism>
<dbReference type="EMBL" id="BARW01021455">
    <property type="protein sequence ID" value="GAI88848.1"/>
    <property type="molecule type" value="Genomic_DNA"/>
</dbReference>
<protein>
    <submittedName>
        <fullName evidence="1">Uncharacterized protein</fullName>
    </submittedName>
</protein>
<feature type="non-terminal residue" evidence="1">
    <location>
        <position position="1"/>
    </location>
</feature>